<accession>A0ABW0ERK4</accession>
<dbReference type="RefSeq" id="WP_378248840.1">
    <property type="nucleotide sequence ID" value="NZ_JBHSKF010000009.1"/>
</dbReference>
<gene>
    <name evidence="2" type="ORF">ACFPM7_18220</name>
</gene>
<name>A0ABW0ERK4_9PSEU</name>
<dbReference type="InterPro" id="IPR006311">
    <property type="entry name" value="TAT_signal"/>
</dbReference>
<keyword evidence="1" id="KW-0732">Signal</keyword>
<comment type="caution">
    <text evidence="2">The sequence shown here is derived from an EMBL/GenBank/DDBJ whole genome shotgun (WGS) entry which is preliminary data.</text>
</comment>
<evidence type="ECO:0000313" key="3">
    <source>
        <dbReference type="Proteomes" id="UP001596157"/>
    </source>
</evidence>
<keyword evidence="3" id="KW-1185">Reference proteome</keyword>
<feature type="signal peptide" evidence="1">
    <location>
        <begin position="1"/>
        <end position="22"/>
    </location>
</feature>
<sequence length="174" mass="17077">MQTVRRALAACAALAVLAGCGAAEPDAPARAPLGASDERAALPGAAPAGGELTALGDGLTIAVSAPQSFVPTSSASPAVARAVGFEMTVRNEGAAPYRPTLLALTAHVGADKAQQVVDSTQGYGGLVGAEEISPGQSLRFSIAFAAPAQKTGVRVVAKPDPAATAAVTVFDGEA</sequence>
<protein>
    <recommendedName>
        <fullName evidence="4">DUF4352 domain-containing protein</fullName>
    </recommendedName>
</protein>
<proteinExistence type="predicted"/>
<dbReference type="PROSITE" id="PS51318">
    <property type="entry name" value="TAT"/>
    <property type="match status" value="1"/>
</dbReference>
<dbReference type="Proteomes" id="UP001596157">
    <property type="component" value="Unassembled WGS sequence"/>
</dbReference>
<feature type="chain" id="PRO_5046202972" description="DUF4352 domain-containing protein" evidence="1">
    <location>
        <begin position="23"/>
        <end position="174"/>
    </location>
</feature>
<organism evidence="2 3">
    <name type="scientific">Actinokineospora guangxiensis</name>
    <dbReference type="NCBI Taxonomy" id="1490288"/>
    <lineage>
        <taxon>Bacteria</taxon>
        <taxon>Bacillati</taxon>
        <taxon>Actinomycetota</taxon>
        <taxon>Actinomycetes</taxon>
        <taxon>Pseudonocardiales</taxon>
        <taxon>Pseudonocardiaceae</taxon>
        <taxon>Actinokineospora</taxon>
    </lineage>
</organism>
<evidence type="ECO:0008006" key="4">
    <source>
        <dbReference type="Google" id="ProtNLM"/>
    </source>
</evidence>
<dbReference type="PROSITE" id="PS51257">
    <property type="entry name" value="PROKAR_LIPOPROTEIN"/>
    <property type="match status" value="1"/>
</dbReference>
<evidence type="ECO:0000256" key="1">
    <source>
        <dbReference type="SAM" id="SignalP"/>
    </source>
</evidence>
<evidence type="ECO:0000313" key="2">
    <source>
        <dbReference type="EMBL" id="MFC5288993.1"/>
    </source>
</evidence>
<dbReference type="EMBL" id="JBHSKF010000009">
    <property type="protein sequence ID" value="MFC5288993.1"/>
    <property type="molecule type" value="Genomic_DNA"/>
</dbReference>
<reference evidence="3" key="1">
    <citation type="journal article" date="2019" name="Int. J. Syst. Evol. Microbiol.">
        <title>The Global Catalogue of Microorganisms (GCM) 10K type strain sequencing project: providing services to taxonomists for standard genome sequencing and annotation.</title>
        <authorList>
            <consortium name="The Broad Institute Genomics Platform"/>
            <consortium name="The Broad Institute Genome Sequencing Center for Infectious Disease"/>
            <person name="Wu L."/>
            <person name="Ma J."/>
        </authorList>
    </citation>
    <scope>NUCLEOTIDE SEQUENCE [LARGE SCALE GENOMIC DNA]</scope>
    <source>
        <strain evidence="3">CCUG 59778</strain>
    </source>
</reference>